<evidence type="ECO:0000256" key="4">
    <source>
        <dbReference type="ARBA" id="ARBA00022827"/>
    </source>
</evidence>
<evidence type="ECO:0000256" key="5">
    <source>
        <dbReference type="ARBA" id="ARBA00023002"/>
    </source>
</evidence>
<dbReference type="SUPFAM" id="SSF51905">
    <property type="entry name" value="FAD/NAD(P)-binding domain"/>
    <property type="match status" value="1"/>
</dbReference>
<evidence type="ECO:0000313" key="7">
    <source>
        <dbReference type="EMBL" id="MFC5288753.1"/>
    </source>
</evidence>
<dbReference type="PANTHER" id="PTHR42913">
    <property type="entry name" value="APOPTOSIS-INDUCING FACTOR 1"/>
    <property type="match status" value="1"/>
</dbReference>
<organism evidence="7 8">
    <name type="scientific">Actinokineospora guangxiensis</name>
    <dbReference type="NCBI Taxonomy" id="1490288"/>
    <lineage>
        <taxon>Bacteria</taxon>
        <taxon>Bacillati</taxon>
        <taxon>Actinomycetota</taxon>
        <taxon>Actinomycetes</taxon>
        <taxon>Pseudonocardiales</taxon>
        <taxon>Pseudonocardiaceae</taxon>
        <taxon>Actinokineospora</taxon>
    </lineage>
</organism>
<dbReference type="Gene3D" id="3.50.50.100">
    <property type="match status" value="1"/>
</dbReference>
<reference evidence="8" key="1">
    <citation type="journal article" date="2019" name="Int. J. Syst. Evol. Microbiol.">
        <title>The Global Catalogue of Microorganisms (GCM) 10K type strain sequencing project: providing services to taxonomists for standard genome sequencing and annotation.</title>
        <authorList>
            <consortium name="The Broad Institute Genomics Platform"/>
            <consortium name="The Broad Institute Genome Sequencing Center for Infectious Disease"/>
            <person name="Wu L."/>
            <person name="Ma J."/>
        </authorList>
    </citation>
    <scope>NUCLEOTIDE SEQUENCE [LARGE SCALE GENOMIC DNA]</scope>
    <source>
        <strain evidence="8">CCUG 59778</strain>
    </source>
</reference>
<dbReference type="PRINTS" id="PR00411">
    <property type="entry name" value="PNDRDTASEI"/>
</dbReference>
<proteinExistence type="inferred from homology"/>
<evidence type="ECO:0000256" key="2">
    <source>
        <dbReference type="ARBA" id="ARBA00005272"/>
    </source>
</evidence>
<dbReference type="InterPro" id="IPR036188">
    <property type="entry name" value="FAD/NAD-bd_sf"/>
</dbReference>
<keyword evidence="3" id="KW-0285">Flavoprotein</keyword>
<gene>
    <name evidence="7" type="ORF">ACFPM7_16980</name>
</gene>
<keyword evidence="8" id="KW-1185">Reference proteome</keyword>
<dbReference type="InterPro" id="IPR023753">
    <property type="entry name" value="FAD/NAD-binding_dom"/>
</dbReference>
<dbReference type="EC" id="1.6.5.-" evidence="7"/>
<evidence type="ECO:0000256" key="3">
    <source>
        <dbReference type="ARBA" id="ARBA00022630"/>
    </source>
</evidence>
<evidence type="ECO:0000256" key="1">
    <source>
        <dbReference type="ARBA" id="ARBA00001974"/>
    </source>
</evidence>
<sequence>MIVVVGAGYAGVMAANSVARGVSEPVVLVNERDTFVERVRLHQLAAGQSLRVRPLAGLLRGPELAVGRVVRIDADERVVHLGDGRTIGYDTLVYALGSSGDLSVPGAAEFAFDVGAYSDAVRLRDRLAGGGSAVVVGGGLTGIEAAAELARPDLKVSLVTDRVGAGLSERGRSYVLKVLERRGVSVREGVRVESVHGDGVVLVGGESVAADAVVWTAGFRVPGVAREAGFAVDGSGRMVVDGTLRSVSHEEVYGVGDAAAVRVGGQELRMACATGLPAGQHVGKVIAALRSGRAVPGLRFRYVNQCVSLGRGDALVQFVLADDSARDRVLTGRVAAWYKEAIVRGTVFVQRHPRVPVSL</sequence>
<protein>
    <submittedName>
        <fullName evidence="7">NAD(P)/FAD-dependent oxidoreductase</fullName>
        <ecNumber evidence="7">1.6.5.-</ecNumber>
    </submittedName>
</protein>
<dbReference type="Proteomes" id="UP001596157">
    <property type="component" value="Unassembled WGS sequence"/>
</dbReference>
<dbReference type="Pfam" id="PF07992">
    <property type="entry name" value="Pyr_redox_2"/>
    <property type="match status" value="1"/>
</dbReference>
<dbReference type="PANTHER" id="PTHR42913:SF3">
    <property type="entry name" value="64 KDA MITOCHONDRIAL NADH DEHYDROGENASE (EUROFUNG)"/>
    <property type="match status" value="1"/>
</dbReference>
<keyword evidence="5 7" id="KW-0560">Oxidoreductase</keyword>
<comment type="similarity">
    <text evidence="2">Belongs to the NADH dehydrogenase family.</text>
</comment>
<comment type="caution">
    <text evidence="7">The sequence shown here is derived from an EMBL/GenBank/DDBJ whole genome shotgun (WGS) entry which is preliminary data.</text>
</comment>
<evidence type="ECO:0000313" key="8">
    <source>
        <dbReference type="Proteomes" id="UP001596157"/>
    </source>
</evidence>
<dbReference type="GO" id="GO:0016491">
    <property type="term" value="F:oxidoreductase activity"/>
    <property type="evidence" value="ECO:0007669"/>
    <property type="project" value="UniProtKB-KW"/>
</dbReference>
<dbReference type="RefSeq" id="WP_378248597.1">
    <property type="nucleotide sequence ID" value="NZ_JBHSKF010000007.1"/>
</dbReference>
<feature type="domain" description="FAD/NAD(P)-binding" evidence="6">
    <location>
        <begin position="2"/>
        <end position="263"/>
    </location>
</feature>
<keyword evidence="4" id="KW-0274">FAD</keyword>
<evidence type="ECO:0000259" key="6">
    <source>
        <dbReference type="Pfam" id="PF07992"/>
    </source>
</evidence>
<dbReference type="EMBL" id="JBHSKF010000007">
    <property type="protein sequence ID" value="MFC5288753.1"/>
    <property type="molecule type" value="Genomic_DNA"/>
</dbReference>
<name>A0ABW0EQY9_9PSEU</name>
<dbReference type="InterPro" id="IPR051169">
    <property type="entry name" value="NADH-Q_oxidoreductase"/>
</dbReference>
<accession>A0ABW0EQY9</accession>
<comment type="cofactor">
    <cofactor evidence="1">
        <name>FAD</name>
        <dbReference type="ChEBI" id="CHEBI:57692"/>
    </cofactor>
</comment>
<dbReference type="PRINTS" id="PR00368">
    <property type="entry name" value="FADPNR"/>
</dbReference>